<evidence type="ECO:0000256" key="1">
    <source>
        <dbReference type="ARBA" id="ARBA00022692"/>
    </source>
</evidence>
<evidence type="ECO:0000256" key="2">
    <source>
        <dbReference type="ARBA" id="ARBA00022989"/>
    </source>
</evidence>
<proteinExistence type="inferred from homology"/>
<keyword evidence="6" id="KW-0472">Membrane</keyword>
<comment type="caution">
    <text evidence="9">The sequence shown here is derived from an EMBL/GenBank/DDBJ whole genome shotgun (WGS) entry which is preliminary data.</text>
</comment>
<dbReference type="Pfam" id="PF00015">
    <property type="entry name" value="MCPsignal"/>
    <property type="match status" value="1"/>
</dbReference>
<dbReference type="GO" id="GO:0016020">
    <property type="term" value="C:membrane"/>
    <property type="evidence" value="ECO:0007669"/>
    <property type="project" value="InterPro"/>
</dbReference>
<keyword evidence="3 5" id="KW-0807">Transducer</keyword>
<keyword evidence="1 6" id="KW-0812">Transmembrane</keyword>
<feature type="transmembrane region" description="Helical" evidence="6">
    <location>
        <begin position="201"/>
        <end position="224"/>
    </location>
</feature>
<evidence type="ECO:0000313" key="9">
    <source>
        <dbReference type="EMBL" id="NKX93578.1"/>
    </source>
</evidence>
<evidence type="ECO:0000256" key="6">
    <source>
        <dbReference type="SAM" id="Phobius"/>
    </source>
</evidence>
<feature type="domain" description="Methyl-accepting transducer" evidence="7">
    <location>
        <begin position="283"/>
        <end position="526"/>
    </location>
</feature>
<reference evidence="9 10" key="1">
    <citation type="submission" date="2020-04" db="EMBL/GenBank/DDBJ databases">
        <title>MicrobeNet Type strains.</title>
        <authorList>
            <person name="Nicholson A.C."/>
        </authorList>
    </citation>
    <scope>NUCLEOTIDE SEQUENCE [LARGE SCALE GENOMIC DNA]</scope>
    <source>
        <strain evidence="9 10">ATCC BAA-789</strain>
    </source>
</reference>
<comment type="similarity">
    <text evidence="4">Belongs to the methyl-accepting chemotaxis (MCP) protein family.</text>
</comment>
<dbReference type="PANTHER" id="PTHR32089">
    <property type="entry name" value="METHYL-ACCEPTING CHEMOTAXIS PROTEIN MCPB"/>
    <property type="match status" value="1"/>
</dbReference>
<protein>
    <submittedName>
        <fullName evidence="9">Methyl-accepting chemotaxis protein</fullName>
    </submittedName>
</protein>
<dbReference type="SMART" id="SM00283">
    <property type="entry name" value="MA"/>
    <property type="match status" value="1"/>
</dbReference>
<evidence type="ECO:0000256" key="4">
    <source>
        <dbReference type="ARBA" id="ARBA00029447"/>
    </source>
</evidence>
<organism evidence="9 10">
    <name type="scientific">Sanguibacter hominis ATCC BAA-789</name>
    <dbReference type="NCBI Taxonomy" id="1312740"/>
    <lineage>
        <taxon>Bacteria</taxon>
        <taxon>Bacillati</taxon>
        <taxon>Actinomycetota</taxon>
        <taxon>Actinomycetes</taxon>
        <taxon>Micrococcales</taxon>
        <taxon>Sanguibacteraceae</taxon>
        <taxon>Sanguibacter</taxon>
    </lineage>
</organism>
<evidence type="ECO:0000259" key="7">
    <source>
        <dbReference type="PROSITE" id="PS50111"/>
    </source>
</evidence>
<dbReference type="InterPro" id="IPR004089">
    <property type="entry name" value="MCPsignal_dom"/>
</dbReference>
<dbReference type="PROSITE" id="PS50885">
    <property type="entry name" value="HAMP"/>
    <property type="match status" value="1"/>
</dbReference>
<dbReference type="InterPro" id="IPR003660">
    <property type="entry name" value="HAMP_dom"/>
</dbReference>
<evidence type="ECO:0000313" key="10">
    <source>
        <dbReference type="Proteomes" id="UP000774283"/>
    </source>
</evidence>
<dbReference type="Gene3D" id="1.10.287.950">
    <property type="entry name" value="Methyl-accepting chemotaxis protein"/>
    <property type="match status" value="1"/>
</dbReference>
<dbReference type="Proteomes" id="UP000774283">
    <property type="component" value="Unassembled WGS sequence"/>
</dbReference>
<dbReference type="SUPFAM" id="SSF58104">
    <property type="entry name" value="Methyl-accepting chemotaxis protein (MCP) signaling domain"/>
    <property type="match status" value="1"/>
</dbReference>
<keyword evidence="10" id="KW-1185">Reference proteome</keyword>
<gene>
    <name evidence="9" type="ORF">HF995_09890</name>
</gene>
<dbReference type="CDD" id="cd06225">
    <property type="entry name" value="HAMP"/>
    <property type="match status" value="1"/>
</dbReference>
<dbReference type="InterPro" id="IPR024478">
    <property type="entry name" value="HlyB_4HB_MCP"/>
</dbReference>
<accession>A0A9X5FK69</accession>
<evidence type="ECO:0000259" key="8">
    <source>
        <dbReference type="PROSITE" id="PS50885"/>
    </source>
</evidence>
<sequence>MAPDGVEPGGRRVRLAWFWDRPVGVKFGVVMGVLAVVFGIVGGLGAFALQRAGSDMEEINLLSGELQKGFGDLRTAQDRSHLHIRRAALAQSSEERQQILTSTDWNDREVARLIGVLDGYEQSQTQQWEDFKTRWADWTSYRDATVRPLVEKGDAQAAATALTADAAGDPDRAGRALELAQGSVEFRVGEVMQAASNRISLTIVALLTGFVVGAIVSGALAVVVTRRITRDIREIDASVEALAQGDLTRTVSVSSNDELGRMARSYDVAQRHLREVVTSVIVESDGVTDAVSHLTAASTQVAAGAEETSAQAGVVAAAAEQVSRNVQATAAGSEEMGSSIREISQNTSQAAQFATTAVAMSNEASRTVGELGESSQEIGSVVKLITSIAEQTNLLALNATIEAARAGDAGKGFAVVASEVKDLAGESARAAEDVARRIAQVQTQTQSAVAAISEIVTIIDSISDYQMTIASAVEEQTATTNEMARAVTEAAAGSGEIAANITGVATAAEQSAAAVSDMSTTVSDLATISQRLRSHAHTFSV</sequence>
<dbReference type="AlphaFoldDB" id="A0A9X5FK69"/>
<dbReference type="PROSITE" id="PS50111">
    <property type="entry name" value="CHEMOTAXIS_TRANSDUC_2"/>
    <property type="match status" value="1"/>
</dbReference>
<evidence type="ECO:0000256" key="5">
    <source>
        <dbReference type="PROSITE-ProRule" id="PRU00284"/>
    </source>
</evidence>
<feature type="transmembrane region" description="Helical" evidence="6">
    <location>
        <begin position="27"/>
        <end position="49"/>
    </location>
</feature>
<dbReference type="PANTHER" id="PTHR32089:SF112">
    <property type="entry name" value="LYSOZYME-LIKE PROTEIN-RELATED"/>
    <property type="match status" value="1"/>
</dbReference>
<dbReference type="GO" id="GO:0007165">
    <property type="term" value="P:signal transduction"/>
    <property type="evidence" value="ECO:0007669"/>
    <property type="project" value="UniProtKB-KW"/>
</dbReference>
<keyword evidence="2 6" id="KW-1133">Transmembrane helix</keyword>
<evidence type="ECO:0000256" key="3">
    <source>
        <dbReference type="ARBA" id="ARBA00023224"/>
    </source>
</evidence>
<feature type="domain" description="HAMP" evidence="8">
    <location>
        <begin position="226"/>
        <end position="278"/>
    </location>
</feature>
<dbReference type="SMART" id="SM00304">
    <property type="entry name" value="HAMP"/>
    <property type="match status" value="1"/>
</dbReference>
<name>A0A9X5FK69_9MICO</name>
<dbReference type="EMBL" id="JAAXOW010000003">
    <property type="protein sequence ID" value="NKX93578.1"/>
    <property type="molecule type" value="Genomic_DNA"/>
</dbReference>
<dbReference type="Pfam" id="PF00672">
    <property type="entry name" value="HAMP"/>
    <property type="match status" value="1"/>
</dbReference>
<dbReference type="Pfam" id="PF12729">
    <property type="entry name" value="4HB_MCP_1"/>
    <property type="match status" value="1"/>
</dbReference>